<reference evidence="2" key="1">
    <citation type="submission" date="2022-07" db="EMBL/GenBank/DDBJ databases">
        <title>Fungi with potential for degradation of polypropylene.</title>
        <authorList>
            <person name="Gostincar C."/>
        </authorList>
    </citation>
    <scope>NUCLEOTIDE SEQUENCE</scope>
    <source>
        <strain evidence="2">EXF-13308</strain>
    </source>
</reference>
<dbReference type="PANTHER" id="PTHR30344">
    <property type="entry name" value="6-PHOSPHOGLUCONOLACTONASE-RELATED"/>
    <property type="match status" value="1"/>
</dbReference>
<dbReference type="GO" id="GO:0017057">
    <property type="term" value="F:6-phosphogluconolactonase activity"/>
    <property type="evidence" value="ECO:0007669"/>
    <property type="project" value="TreeGrafter"/>
</dbReference>
<dbReference type="EMBL" id="JANBVO010000030">
    <property type="protein sequence ID" value="KAJ9138411.1"/>
    <property type="molecule type" value="Genomic_DNA"/>
</dbReference>
<sequence>MIKTTATPTAYVYVGSFVMPKPAEHEGLHVFRVDSNTGALTMVASHVPGLNVGSFAVDAKRGVLYVADEVASTDEFRKQHGVPGGGGGRVYSFSINQATGDLRELGHWPSYGTQPAGLALDASGNFLVVSHFTSRTTTTKVTGDARSGYRIEPRYDDATTVLFPLDPAGCLGEPCDVHVHAAPGAAPPPCLHSVSLSRDGSFFIECDMEKDQLVTFAVDSASRSLRLQGIYDADLGSGPRYSVFHPTLPVFYVNYEYRPVIEAFAYREGGLFESVGTVGVLPDGLEGGPGILLSDLRVHPSGRYIYTLVRGHNVVSVLAVDGETGRLRRIQTAALEGLSPKGCAPSPDGRFLYVAVSVTNEVQVWSIGDDGLIAPTGQTVSVPRPSAITIINMTTMGVDLT</sequence>
<protein>
    <submittedName>
        <fullName evidence="2">Lactonase 7-bladed beta-propeller family protein</fullName>
    </submittedName>
</protein>
<dbReference type="InterPro" id="IPR015943">
    <property type="entry name" value="WD40/YVTN_repeat-like_dom_sf"/>
</dbReference>
<dbReference type="PANTHER" id="PTHR30344:SF1">
    <property type="entry name" value="6-PHOSPHOGLUCONOLACTONASE"/>
    <property type="match status" value="1"/>
</dbReference>
<accession>A0AA38VCR0</accession>
<dbReference type="AlphaFoldDB" id="A0AA38VCR0"/>
<dbReference type="SUPFAM" id="SSF51004">
    <property type="entry name" value="C-terminal (heme d1) domain of cytochrome cd1-nitrite reductase"/>
    <property type="match status" value="1"/>
</dbReference>
<evidence type="ECO:0000256" key="1">
    <source>
        <dbReference type="ARBA" id="ARBA00005564"/>
    </source>
</evidence>
<organism evidence="2 3">
    <name type="scientific">Pleurostoma richardsiae</name>
    <dbReference type="NCBI Taxonomy" id="41990"/>
    <lineage>
        <taxon>Eukaryota</taxon>
        <taxon>Fungi</taxon>
        <taxon>Dikarya</taxon>
        <taxon>Ascomycota</taxon>
        <taxon>Pezizomycotina</taxon>
        <taxon>Sordariomycetes</taxon>
        <taxon>Sordariomycetidae</taxon>
        <taxon>Calosphaeriales</taxon>
        <taxon>Pleurostomataceae</taxon>
        <taxon>Pleurostoma</taxon>
    </lineage>
</organism>
<dbReference type="InterPro" id="IPR019405">
    <property type="entry name" value="Lactonase_7-beta_prop"/>
</dbReference>
<dbReference type="Pfam" id="PF10282">
    <property type="entry name" value="Lactonase"/>
    <property type="match status" value="1"/>
</dbReference>
<evidence type="ECO:0000313" key="3">
    <source>
        <dbReference type="Proteomes" id="UP001174694"/>
    </source>
</evidence>
<keyword evidence="3" id="KW-1185">Reference proteome</keyword>
<comment type="caution">
    <text evidence="2">The sequence shown here is derived from an EMBL/GenBank/DDBJ whole genome shotgun (WGS) entry which is preliminary data.</text>
</comment>
<gene>
    <name evidence="2" type="ORF">NKR23_g8550</name>
</gene>
<dbReference type="InterPro" id="IPR011048">
    <property type="entry name" value="Haem_d1_sf"/>
</dbReference>
<name>A0AA38VCR0_9PEZI</name>
<dbReference type="Gene3D" id="2.130.10.10">
    <property type="entry name" value="YVTN repeat-like/Quinoprotein amine dehydrogenase"/>
    <property type="match status" value="1"/>
</dbReference>
<evidence type="ECO:0000313" key="2">
    <source>
        <dbReference type="EMBL" id="KAJ9138411.1"/>
    </source>
</evidence>
<dbReference type="Proteomes" id="UP001174694">
    <property type="component" value="Unassembled WGS sequence"/>
</dbReference>
<proteinExistence type="inferred from homology"/>
<comment type="similarity">
    <text evidence="1">Belongs to the cycloisomerase 2 family.</text>
</comment>
<dbReference type="InterPro" id="IPR050282">
    <property type="entry name" value="Cycloisomerase_2"/>
</dbReference>